<evidence type="ECO:0000313" key="2">
    <source>
        <dbReference type="Proteomes" id="UP000236509"/>
    </source>
</evidence>
<evidence type="ECO:0000313" key="1">
    <source>
        <dbReference type="EMBL" id="CRI26388.1"/>
    </source>
</evidence>
<dbReference type="EMBL" id="CVOU01000018">
    <property type="protein sequence ID" value="CRI26388.1"/>
    <property type="molecule type" value="Genomic_DNA"/>
</dbReference>
<reference evidence="1 2" key="1">
    <citation type="submission" date="2015-04" db="EMBL/GenBank/DDBJ databases">
        <authorList>
            <person name="Cao L."/>
            <person name="Gao C.H."/>
        </authorList>
    </citation>
    <scope>NUCLEOTIDE SEQUENCE [LARGE SCALE GENOMIC DNA]</scope>
    <source>
        <strain evidence="1 2">SH3</strain>
    </source>
</reference>
<comment type="caution">
    <text evidence="1">The sequence shown here is derived from an EMBL/GenBank/DDBJ whole genome shotgun (WGS) entry which is preliminary data.</text>
</comment>
<dbReference type="AlphaFoldDB" id="A0A7U7JU38"/>
<accession>A0A7U7JU38</accession>
<protein>
    <submittedName>
        <fullName evidence="1">Uncharacterized protein</fullName>
    </submittedName>
</protein>
<organism evidence="1 2">
    <name type="scientific">Staphylococcus argenteus</name>
    <dbReference type="NCBI Taxonomy" id="985002"/>
    <lineage>
        <taxon>Bacteria</taxon>
        <taxon>Bacillati</taxon>
        <taxon>Bacillota</taxon>
        <taxon>Bacilli</taxon>
        <taxon>Bacillales</taxon>
        <taxon>Staphylococcaceae</taxon>
        <taxon>Staphylococcus</taxon>
    </lineage>
</organism>
<proteinExistence type="predicted"/>
<keyword evidence="2" id="KW-1185">Reference proteome</keyword>
<dbReference type="Proteomes" id="UP000236509">
    <property type="component" value="Unassembled WGS sequence"/>
</dbReference>
<sequence length="43" mass="5200">MLGLFKREIGLFIDTKLLIRVIINDIFDKAFRYINWNMRSVII</sequence>
<gene>
    <name evidence="1" type="ORF">BN1326_60287</name>
</gene>
<name>A0A7U7JU38_9STAP</name>